<dbReference type="Pfam" id="PF14693">
    <property type="entry name" value="Ribosomal_TL5_C"/>
    <property type="match status" value="1"/>
</dbReference>
<evidence type="ECO:0000313" key="10">
    <source>
        <dbReference type="Proteomes" id="UP000249886"/>
    </source>
</evidence>
<dbReference type="PANTHER" id="PTHR33284">
    <property type="entry name" value="RIBOSOMAL PROTEIN L25/GLN-TRNA SYNTHETASE, ANTI-CODON-BINDING DOMAIN-CONTAINING PROTEIN"/>
    <property type="match status" value="1"/>
</dbReference>
<comment type="caution">
    <text evidence="9">The sequence shown here is derived from an EMBL/GenBank/DDBJ whole genome shotgun (WGS) entry which is preliminary data.</text>
</comment>
<evidence type="ECO:0000256" key="5">
    <source>
        <dbReference type="HAMAP-Rule" id="MF_01334"/>
    </source>
</evidence>
<dbReference type="GO" id="GO:0006412">
    <property type="term" value="P:translation"/>
    <property type="evidence" value="ECO:0007669"/>
    <property type="project" value="UniProtKB-UniRule"/>
</dbReference>
<feature type="domain" description="Large ribosomal subunit protein bL25 L25" evidence="7">
    <location>
        <begin position="7"/>
        <end position="94"/>
    </location>
</feature>
<dbReference type="InterPro" id="IPR011035">
    <property type="entry name" value="Ribosomal_bL25/Gln-tRNA_synth"/>
</dbReference>
<dbReference type="HAMAP" id="MF_01334">
    <property type="entry name" value="Ribosomal_bL25_CTC"/>
    <property type="match status" value="1"/>
</dbReference>
<evidence type="ECO:0000256" key="4">
    <source>
        <dbReference type="ARBA" id="ARBA00023274"/>
    </source>
</evidence>
<feature type="region of interest" description="Disordered" evidence="6">
    <location>
        <begin position="184"/>
        <end position="204"/>
    </location>
</feature>
<dbReference type="GeneID" id="84575129"/>
<proteinExistence type="inferred from homology"/>
<organism evidence="9 10">
    <name type="scientific">Corynebacterium matruchotii</name>
    <dbReference type="NCBI Taxonomy" id="43768"/>
    <lineage>
        <taxon>Bacteria</taxon>
        <taxon>Bacillati</taxon>
        <taxon>Actinomycetota</taxon>
        <taxon>Actinomycetes</taxon>
        <taxon>Mycobacteriales</taxon>
        <taxon>Corynebacteriaceae</taxon>
        <taxon>Corynebacterium</taxon>
    </lineage>
</organism>
<evidence type="ECO:0000259" key="7">
    <source>
        <dbReference type="Pfam" id="PF01386"/>
    </source>
</evidence>
<keyword evidence="4 5" id="KW-0687">Ribonucleoprotein</keyword>
<evidence type="ECO:0000256" key="2">
    <source>
        <dbReference type="ARBA" id="ARBA00022884"/>
    </source>
</evidence>
<evidence type="ECO:0000259" key="8">
    <source>
        <dbReference type="Pfam" id="PF14693"/>
    </source>
</evidence>
<dbReference type="CDD" id="cd00495">
    <property type="entry name" value="Ribosomal_L25_TL5_CTC"/>
    <property type="match status" value="1"/>
</dbReference>
<sequence>MSDEIIIAAEPRAEFGKGFARRLRAAGKVPGVIYSSFLDTPIHFAASRIDIHALLRNHGTNAVFELDIEGDKHLVMVKHVDQNVITLNADHIDLLAIKRGEKVEVDVPVVFEGEPTPGTMLVQDSDTVLVEADVLSIPEEITFNIEGLDVDSKVTAADLVLPAKVTLVADPETVLATINREAVVEEEPAEEAAATDEDSESEAE</sequence>
<comment type="similarity">
    <text evidence="5">Belongs to the bacterial ribosomal protein bL25 family. CTC subfamily.</text>
</comment>
<dbReference type="Gene3D" id="2.170.120.20">
    <property type="entry name" value="Ribosomal protein L25, beta domain"/>
    <property type="match status" value="1"/>
</dbReference>
<dbReference type="GO" id="GO:0022625">
    <property type="term" value="C:cytosolic large ribosomal subunit"/>
    <property type="evidence" value="ECO:0007669"/>
    <property type="project" value="TreeGrafter"/>
</dbReference>
<dbReference type="InterPro" id="IPR020930">
    <property type="entry name" value="Ribosomal_uL5_bac-type"/>
</dbReference>
<dbReference type="NCBIfam" id="NF004131">
    <property type="entry name" value="PRK05618.2-1"/>
    <property type="match status" value="1"/>
</dbReference>
<dbReference type="Proteomes" id="UP000249886">
    <property type="component" value="Unassembled WGS sequence"/>
</dbReference>
<name>A0A6H9XRT8_9CORY</name>
<reference evidence="9 10" key="1">
    <citation type="submission" date="2018-06" db="EMBL/GenBank/DDBJ databases">
        <authorList>
            <consortium name="Pathogen Informatics"/>
            <person name="Doyle S."/>
        </authorList>
    </citation>
    <scope>NUCLEOTIDE SEQUENCE [LARGE SCALE GENOMIC DNA]</scope>
    <source>
        <strain evidence="9 10">NCTC10254</strain>
    </source>
</reference>
<dbReference type="GO" id="GO:0003735">
    <property type="term" value="F:structural constituent of ribosome"/>
    <property type="evidence" value="ECO:0007669"/>
    <property type="project" value="InterPro"/>
</dbReference>
<dbReference type="InterPro" id="IPR001021">
    <property type="entry name" value="Ribosomal_bL25_long"/>
</dbReference>
<dbReference type="GO" id="GO:0008097">
    <property type="term" value="F:5S rRNA binding"/>
    <property type="evidence" value="ECO:0007669"/>
    <property type="project" value="InterPro"/>
</dbReference>
<keyword evidence="2 5" id="KW-0694">RNA-binding</keyword>
<dbReference type="InterPro" id="IPR020056">
    <property type="entry name" value="Rbsml_bL25/Gln-tRNA_synth_N"/>
</dbReference>
<feature type="domain" description="Large ribosomal subunit protein bL25 beta" evidence="8">
    <location>
        <begin position="102"/>
        <end position="180"/>
    </location>
</feature>
<evidence type="ECO:0000313" key="9">
    <source>
        <dbReference type="EMBL" id="SPW31306.1"/>
    </source>
</evidence>
<dbReference type="Gene3D" id="2.40.240.10">
    <property type="entry name" value="Ribosomal Protein L25, Chain P"/>
    <property type="match status" value="1"/>
</dbReference>
<keyword evidence="3 5" id="KW-0689">Ribosomal protein</keyword>
<gene>
    <name evidence="5 9" type="primary">rplY</name>
    <name evidence="5" type="synonym">ctc</name>
    <name evidence="9" type="ORF">NCTC10254_02056</name>
</gene>
<comment type="function">
    <text evidence="5">This is one of the proteins that binds to the 5S RNA in the ribosome where it forms part of the central protuberance.</text>
</comment>
<evidence type="ECO:0000256" key="6">
    <source>
        <dbReference type="SAM" id="MobiDB-lite"/>
    </source>
</evidence>
<protein>
    <recommendedName>
        <fullName evidence="5">Large ribosomal subunit protein bL25</fullName>
    </recommendedName>
    <alternativeName>
        <fullName evidence="5">General stress protein CTC</fullName>
    </alternativeName>
</protein>
<dbReference type="Pfam" id="PF01386">
    <property type="entry name" value="Ribosomal_L25p"/>
    <property type="match status" value="1"/>
</dbReference>
<comment type="subunit">
    <text evidence="5">Part of the 50S ribosomal subunit; part of the 5S rRNA/L5/L18/L25 subcomplex. Contacts the 5S rRNA. Binds to the 5S rRNA independently of L5 and L18.</text>
</comment>
<dbReference type="EMBL" id="UARK01000031">
    <property type="protein sequence ID" value="SPW31306.1"/>
    <property type="molecule type" value="Genomic_DNA"/>
</dbReference>
<accession>A0A6H9XRT8</accession>
<keyword evidence="1 5" id="KW-0699">rRNA-binding</keyword>
<dbReference type="PANTHER" id="PTHR33284:SF1">
    <property type="entry name" value="RIBOSOMAL PROTEIN L25_GLN-TRNA SYNTHETASE, ANTI-CODON-BINDING DOMAIN-CONTAINING PROTEIN"/>
    <property type="match status" value="1"/>
</dbReference>
<dbReference type="AlphaFoldDB" id="A0A6H9XRT8"/>
<evidence type="ECO:0000256" key="1">
    <source>
        <dbReference type="ARBA" id="ARBA00022730"/>
    </source>
</evidence>
<dbReference type="SUPFAM" id="SSF50715">
    <property type="entry name" value="Ribosomal protein L25-like"/>
    <property type="match status" value="1"/>
</dbReference>
<evidence type="ECO:0000256" key="3">
    <source>
        <dbReference type="ARBA" id="ARBA00022980"/>
    </source>
</evidence>
<dbReference type="InterPro" id="IPR037121">
    <property type="entry name" value="Ribosomal_bL25_C"/>
</dbReference>
<dbReference type="InterPro" id="IPR020057">
    <property type="entry name" value="Ribosomal_bL25_b-dom"/>
</dbReference>
<dbReference type="NCBIfam" id="TIGR00731">
    <property type="entry name" value="bL25_bact_ctc"/>
    <property type="match status" value="1"/>
</dbReference>
<dbReference type="RefSeq" id="WP_005527464.1">
    <property type="nucleotide sequence ID" value="NZ_CAUOLB010000008.1"/>
</dbReference>
<dbReference type="InterPro" id="IPR029751">
    <property type="entry name" value="Ribosomal_L25_dom"/>
</dbReference>